<gene>
    <name evidence="4" type="ORF">MELIAE_LOCUS6945</name>
</gene>
<keyword evidence="5" id="KW-1185">Reference proteome</keyword>
<organism evidence="4 5">
    <name type="scientific">Brassicogethes aeneus</name>
    <name type="common">Rape pollen beetle</name>
    <name type="synonym">Meligethes aeneus</name>
    <dbReference type="NCBI Taxonomy" id="1431903"/>
    <lineage>
        <taxon>Eukaryota</taxon>
        <taxon>Metazoa</taxon>
        <taxon>Ecdysozoa</taxon>
        <taxon>Arthropoda</taxon>
        <taxon>Hexapoda</taxon>
        <taxon>Insecta</taxon>
        <taxon>Pterygota</taxon>
        <taxon>Neoptera</taxon>
        <taxon>Endopterygota</taxon>
        <taxon>Coleoptera</taxon>
        <taxon>Polyphaga</taxon>
        <taxon>Cucujiformia</taxon>
        <taxon>Nitidulidae</taxon>
        <taxon>Meligethinae</taxon>
        <taxon>Brassicogethes</taxon>
    </lineage>
</organism>
<feature type="chain" id="PRO_5040292380" evidence="3">
    <location>
        <begin position="22"/>
        <end position="319"/>
    </location>
</feature>
<dbReference type="EMBL" id="OV121135">
    <property type="protein sequence ID" value="CAH0555606.1"/>
    <property type="molecule type" value="Genomic_DNA"/>
</dbReference>
<keyword evidence="1" id="KW-0560">Oxidoreductase</keyword>
<comment type="similarity">
    <text evidence="2">Belongs to the short-chain dehydrogenases/reductases (SDR) family.</text>
</comment>
<evidence type="ECO:0000256" key="1">
    <source>
        <dbReference type="ARBA" id="ARBA00023002"/>
    </source>
</evidence>
<dbReference type="InterPro" id="IPR002347">
    <property type="entry name" value="SDR_fam"/>
</dbReference>
<dbReference type="PRINTS" id="PR00080">
    <property type="entry name" value="SDRFAMILY"/>
</dbReference>
<evidence type="ECO:0000256" key="2">
    <source>
        <dbReference type="RuleBase" id="RU000363"/>
    </source>
</evidence>
<proteinExistence type="inferred from homology"/>
<name>A0A9P0FJ26_BRAAE</name>
<reference evidence="4" key="1">
    <citation type="submission" date="2021-12" db="EMBL/GenBank/DDBJ databases">
        <authorList>
            <person name="King R."/>
        </authorList>
    </citation>
    <scope>NUCLEOTIDE SEQUENCE</scope>
</reference>
<dbReference type="OrthoDB" id="191139at2759"/>
<dbReference type="InterPro" id="IPR036291">
    <property type="entry name" value="NAD(P)-bd_dom_sf"/>
</dbReference>
<accession>A0A9P0FJ26</accession>
<evidence type="ECO:0000313" key="5">
    <source>
        <dbReference type="Proteomes" id="UP001154078"/>
    </source>
</evidence>
<evidence type="ECO:0000256" key="3">
    <source>
        <dbReference type="SAM" id="SignalP"/>
    </source>
</evidence>
<dbReference type="Proteomes" id="UP001154078">
    <property type="component" value="Chromosome 4"/>
</dbReference>
<evidence type="ECO:0000313" key="4">
    <source>
        <dbReference type="EMBL" id="CAH0555606.1"/>
    </source>
</evidence>
<feature type="signal peptide" evidence="3">
    <location>
        <begin position="1"/>
        <end position="21"/>
    </location>
</feature>
<dbReference type="Gene3D" id="3.40.50.720">
    <property type="entry name" value="NAD(P)-binding Rossmann-like Domain"/>
    <property type="match status" value="1"/>
</dbReference>
<protein>
    <submittedName>
        <fullName evidence="4">Uncharacterized protein</fullName>
    </submittedName>
</protein>
<keyword evidence="3" id="KW-0732">Signal</keyword>
<sequence>MIYLFFGAAFLFWVLLRVTDTRNNSKTCLVGKTALVTGGNRGLGFQTSLGLAARGCRVIIACRSNAEKDKEQIINLTNNPNIVLKKLDLTSFKSIRSFAEDLNKTEEKIDILINNSGVGTISEELTEDGYQIINQVNYLGPFLLTHLLIGLLKKPNRARIVWLSSFSVWLNQLEVNSMGAKKADLRYLALTHSYADTKAAIVVMSNAFAEKLKPFNITSNALHPGVCYTDIFQAADAVLPTLFVKLFYGLGRLYFKSPESGAQLTLKLAMSHSLKHLTGAFYWDFYSYPSPSILSDKQFEAELWKESEKWVHLRDQERI</sequence>
<dbReference type="GO" id="GO:0016491">
    <property type="term" value="F:oxidoreductase activity"/>
    <property type="evidence" value="ECO:0007669"/>
    <property type="project" value="UniProtKB-KW"/>
</dbReference>
<dbReference type="PANTHER" id="PTHR43157">
    <property type="entry name" value="PHOSPHATIDYLINOSITOL-GLYCAN BIOSYNTHESIS CLASS F PROTEIN-RELATED"/>
    <property type="match status" value="1"/>
</dbReference>
<dbReference type="Pfam" id="PF00106">
    <property type="entry name" value="adh_short"/>
    <property type="match status" value="1"/>
</dbReference>
<dbReference type="PANTHER" id="PTHR43157:SF31">
    <property type="entry name" value="PHOSPHATIDYLINOSITOL-GLYCAN BIOSYNTHESIS CLASS F PROTEIN"/>
    <property type="match status" value="1"/>
</dbReference>
<dbReference type="PRINTS" id="PR00081">
    <property type="entry name" value="GDHRDH"/>
</dbReference>
<dbReference type="SUPFAM" id="SSF51735">
    <property type="entry name" value="NAD(P)-binding Rossmann-fold domains"/>
    <property type="match status" value="1"/>
</dbReference>
<dbReference type="AlphaFoldDB" id="A0A9P0FJ26"/>